<dbReference type="AlphaFoldDB" id="A0AAN7UYD3"/>
<dbReference type="GO" id="GO:0140662">
    <property type="term" value="F:ATP-dependent protein folding chaperone"/>
    <property type="evidence" value="ECO:0007669"/>
    <property type="project" value="InterPro"/>
</dbReference>
<evidence type="ECO:0000256" key="2">
    <source>
        <dbReference type="ARBA" id="ARBA00022741"/>
    </source>
</evidence>
<dbReference type="Gene3D" id="3.30.30.30">
    <property type="match status" value="1"/>
</dbReference>
<dbReference type="FunFam" id="3.30.30.30:FF:000005">
    <property type="entry name" value="Heat shock protein ssb1"/>
    <property type="match status" value="1"/>
</dbReference>
<protein>
    <recommendedName>
        <fullName evidence="1">non-chaperonin molecular chaperone ATPase</fullName>
        <ecNumber evidence="1">3.6.4.10</ecNumber>
    </recommendedName>
</protein>
<organism evidence="7 8">
    <name type="scientific">Xylaria bambusicola</name>
    <dbReference type="NCBI Taxonomy" id="326684"/>
    <lineage>
        <taxon>Eukaryota</taxon>
        <taxon>Fungi</taxon>
        <taxon>Dikarya</taxon>
        <taxon>Ascomycota</taxon>
        <taxon>Pezizomycotina</taxon>
        <taxon>Sordariomycetes</taxon>
        <taxon>Xylariomycetidae</taxon>
        <taxon>Xylariales</taxon>
        <taxon>Xylariaceae</taxon>
        <taxon>Xylaria</taxon>
    </lineage>
</organism>
<keyword evidence="2 6" id="KW-0547">Nucleotide-binding</keyword>
<dbReference type="SUPFAM" id="SSF100920">
    <property type="entry name" value="Heat shock protein 70kD (HSP70), peptide-binding domain"/>
    <property type="match status" value="1"/>
</dbReference>
<keyword evidence="8" id="KW-1185">Reference proteome</keyword>
<dbReference type="EC" id="3.6.4.10" evidence="1"/>
<accession>A0AAN7UYD3</accession>
<evidence type="ECO:0000313" key="8">
    <source>
        <dbReference type="Proteomes" id="UP001305414"/>
    </source>
</evidence>
<evidence type="ECO:0000256" key="4">
    <source>
        <dbReference type="ARBA" id="ARBA00023186"/>
    </source>
</evidence>
<dbReference type="Gene3D" id="2.60.34.10">
    <property type="entry name" value="Substrate Binding Domain Of DNAk, Chain A, domain 1"/>
    <property type="match status" value="1"/>
</dbReference>
<dbReference type="Pfam" id="PF00012">
    <property type="entry name" value="HSP70"/>
    <property type="match status" value="2"/>
</dbReference>
<comment type="similarity">
    <text evidence="6">Belongs to the heat shock protein 70 family.</text>
</comment>
<comment type="catalytic activity">
    <reaction evidence="5">
        <text>ATP + H2O = ADP + phosphate + H(+)</text>
        <dbReference type="Rhea" id="RHEA:13065"/>
        <dbReference type="ChEBI" id="CHEBI:15377"/>
        <dbReference type="ChEBI" id="CHEBI:15378"/>
        <dbReference type="ChEBI" id="CHEBI:30616"/>
        <dbReference type="ChEBI" id="CHEBI:43474"/>
        <dbReference type="ChEBI" id="CHEBI:456216"/>
        <dbReference type="EC" id="3.6.4.10"/>
    </reaction>
</comment>
<dbReference type="EMBL" id="JAWHQM010000013">
    <property type="protein sequence ID" value="KAK5629959.1"/>
    <property type="molecule type" value="Genomic_DNA"/>
</dbReference>
<dbReference type="PANTHER" id="PTHR19375">
    <property type="entry name" value="HEAT SHOCK PROTEIN 70KDA"/>
    <property type="match status" value="1"/>
</dbReference>
<evidence type="ECO:0000256" key="6">
    <source>
        <dbReference type="RuleBase" id="RU003322"/>
    </source>
</evidence>
<dbReference type="Proteomes" id="UP001305414">
    <property type="component" value="Unassembled WGS sequence"/>
</dbReference>
<gene>
    <name evidence="7" type="ORF">RRF57_005674</name>
</gene>
<evidence type="ECO:0000313" key="7">
    <source>
        <dbReference type="EMBL" id="KAK5629959.1"/>
    </source>
</evidence>
<dbReference type="InterPro" id="IPR043129">
    <property type="entry name" value="ATPase_NBD"/>
</dbReference>
<dbReference type="SUPFAM" id="SSF53067">
    <property type="entry name" value="Actin-like ATPase domain"/>
    <property type="match status" value="2"/>
</dbReference>
<proteinExistence type="inferred from homology"/>
<evidence type="ECO:0000256" key="3">
    <source>
        <dbReference type="ARBA" id="ARBA00022840"/>
    </source>
</evidence>
<dbReference type="GO" id="GO:0005524">
    <property type="term" value="F:ATP binding"/>
    <property type="evidence" value="ECO:0007669"/>
    <property type="project" value="UniProtKB-KW"/>
</dbReference>
<dbReference type="Gene3D" id="3.30.420.40">
    <property type="match status" value="2"/>
</dbReference>
<sequence>MKAIGTMKNNMSLSRRDLTGGTGILLIVILVLLFCPLATSYECHNTKHDHTIAIGIVSACAGNSYEDMKLTVCSRTSGVYVLCREYSFFHLTTLKVYSRVAYGQNASSLHIVPDKQGHTFIPSCVAFTKDGPLVGYAARHWSISSPETTICNPRALLGRRWSDPDVQTLIKGLPYEVLSDDQDKPMFKLNVGGEERIYAPEHVISLIIGELKRMAEASMGNNRTVTEAFVTIPNYFDYDQRVAFTEVGKIAGVEVIHVLSNPMAIIIAYDNDYCGNFCCDYAQEERNILVVDIGDTLDVTVLRYEDGYFETLGMSHAEIGGDVLNERVARYTIYKSLKELILDGIYDDIGDIILAGGLGQIVETVSREFPSKRLLKDLRAEATVIGAARQGALMILDEDLLYTPYIPDFSPLDLGIETIDGYMAVVAPQSILPFSSTFNISTAFDQQSTLLIRVLQGQRVIAADNRVIGELEIPVTLGPASLPRVEVLFQVDLDPSLHTCKSYDGRDFSKAFCNWCDCSLIMSAHKVLMQSRPDWKMESAEYDIDRPELRAEVDARFDLESYLTALHERVFNPEKWGVEDVLKYYTSGYPKTLKDVQHIFDGEWNELVVDREIWELKGLDEVKTLKQFLLHLTEPYFGKFEYEFIPKVGGEPWIRHDEL</sequence>
<dbReference type="InterPro" id="IPR029047">
    <property type="entry name" value="HSP70_peptide-bd_sf"/>
</dbReference>
<name>A0AAN7UYD3_9PEZI</name>
<keyword evidence="4" id="KW-0143">Chaperone</keyword>
<dbReference type="PRINTS" id="PR00301">
    <property type="entry name" value="HEATSHOCK70"/>
</dbReference>
<dbReference type="Gene3D" id="3.90.640.10">
    <property type="entry name" value="Actin, Chain A, domain 4"/>
    <property type="match status" value="1"/>
</dbReference>
<evidence type="ECO:0000256" key="5">
    <source>
        <dbReference type="ARBA" id="ARBA00048056"/>
    </source>
</evidence>
<evidence type="ECO:0000256" key="1">
    <source>
        <dbReference type="ARBA" id="ARBA00012554"/>
    </source>
</evidence>
<dbReference type="InterPro" id="IPR013126">
    <property type="entry name" value="Hsp_70_fam"/>
</dbReference>
<reference evidence="7 8" key="1">
    <citation type="submission" date="2023-10" db="EMBL/GenBank/DDBJ databases">
        <title>Draft genome sequence of Xylaria bambusicola isolate GMP-LS, the root and basal stem rot pathogen of sugarcane in Indonesia.</title>
        <authorList>
            <person name="Selvaraj P."/>
            <person name="Muralishankar V."/>
            <person name="Muruganantham S."/>
            <person name="Sp S."/>
            <person name="Haryani S."/>
            <person name="Lau K.J.X."/>
            <person name="Naqvi N.I."/>
        </authorList>
    </citation>
    <scope>NUCLEOTIDE SEQUENCE [LARGE SCALE GENOMIC DNA]</scope>
    <source>
        <strain evidence="7">GMP-LS</strain>
    </source>
</reference>
<comment type="caution">
    <text evidence="7">The sequence shown here is derived from an EMBL/GenBank/DDBJ whole genome shotgun (WGS) entry which is preliminary data.</text>
</comment>
<keyword evidence="3 6" id="KW-0067">ATP-binding</keyword>